<accession>A0ABV4K3Y6</accession>
<organism evidence="2 3">
    <name type="scientific">Pseudodesulfovibrio karagichevae</name>
    <dbReference type="NCBI Taxonomy" id="3239305"/>
    <lineage>
        <taxon>Bacteria</taxon>
        <taxon>Pseudomonadati</taxon>
        <taxon>Thermodesulfobacteriota</taxon>
        <taxon>Desulfovibrionia</taxon>
        <taxon>Desulfovibrionales</taxon>
        <taxon>Desulfovibrionaceae</taxon>
    </lineage>
</organism>
<dbReference type="Proteomes" id="UP001568698">
    <property type="component" value="Unassembled WGS sequence"/>
</dbReference>
<dbReference type="EMBL" id="JBGLYH010000015">
    <property type="protein sequence ID" value="MEZ7196558.1"/>
    <property type="molecule type" value="Genomic_DNA"/>
</dbReference>
<gene>
    <name evidence="2" type="ORF">AB6M95_07340</name>
</gene>
<dbReference type="SUPFAM" id="SSF54913">
    <property type="entry name" value="GlnB-like"/>
    <property type="match status" value="1"/>
</dbReference>
<dbReference type="InterPro" id="IPR003793">
    <property type="entry name" value="UPF0166"/>
</dbReference>
<dbReference type="Gene3D" id="3.30.70.120">
    <property type="match status" value="1"/>
</dbReference>
<evidence type="ECO:0000313" key="2">
    <source>
        <dbReference type="EMBL" id="MEZ7196558.1"/>
    </source>
</evidence>
<dbReference type="Pfam" id="PF02641">
    <property type="entry name" value="DUF190"/>
    <property type="match status" value="1"/>
</dbReference>
<evidence type="ECO:0000256" key="1">
    <source>
        <dbReference type="ARBA" id="ARBA00010554"/>
    </source>
</evidence>
<name>A0ABV4K3Y6_9BACT</name>
<comment type="similarity">
    <text evidence="1">Belongs to the UPF0166 family.</text>
</comment>
<protein>
    <submittedName>
        <fullName evidence="2">DUF190 domain-containing protein</fullName>
    </submittedName>
</protein>
<dbReference type="RefSeq" id="WP_371386090.1">
    <property type="nucleotide sequence ID" value="NZ_JBGLYH010000015.1"/>
</dbReference>
<comment type="caution">
    <text evidence="2">The sequence shown here is derived from an EMBL/GenBank/DDBJ whole genome shotgun (WGS) entry which is preliminary data.</text>
</comment>
<sequence length="115" mass="12933">MKLLEKAERIRIYIGEDDKFDGQPLADAIVREARKMGLAGATVYRGLMGFGANSLIHTSKILRLSEDLPVIVEVVDHPEKLQPLLDKLDAMLKEGMVTREAVDVIAYRHSKMNEE</sequence>
<dbReference type="InterPro" id="IPR015867">
    <property type="entry name" value="N-reg_PII/ATP_PRibTrfase_C"/>
</dbReference>
<evidence type="ECO:0000313" key="3">
    <source>
        <dbReference type="Proteomes" id="UP001568698"/>
    </source>
</evidence>
<dbReference type="InterPro" id="IPR011322">
    <property type="entry name" value="N-reg_PII-like_a/b"/>
</dbReference>
<keyword evidence="3" id="KW-1185">Reference proteome</keyword>
<dbReference type="PANTHER" id="PTHR35983:SF1">
    <property type="entry name" value="UPF0166 PROTEIN TM_0021"/>
    <property type="match status" value="1"/>
</dbReference>
<proteinExistence type="inferred from homology"/>
<dbReference type="PANTHER" id="PTHR35983">
    <property type="entry name" value="UPF0166 PROTEIN TM_0021"/>
    <property type="match status" value="1"/>
</dbReference>
<reference evidence="2 3" key="1">
    <citation type="submission" date="2024-08" db="EMBL/GenBank/DDBJ databases">
        <title>Sulfate-reducing bacteria isolated from formation water of the oil field in Kazakhstan and description of Pseudodesulfovibrio sp.</title>
        <authorList>
            <person name="Bidzhieva S.K."/>
            <person name="Tourova T.P."/>
            <person name="Grouzdev D.S."/>
            <person name="Beletsky A.V."/>
            <person name="Sokolova D.S."/>
            <person name="Samigullina S.R."/>
            <person name="Poltaraus A.B."/>
            <person name="Avtukh A.N."/>
            <person name="Tereshina V.M."/>
            <person name="Zhaparov N.S."/>
            <person name="Mardanov A.V."/>
            <person name="Nazina T.N."/>
        </authorList>
    </citation>
    <scope>NUCLEOTIDE SEQUENCE [LARGE SCALE GENOMIC DNA]</scope>
    <source>
        <strain evidence="2 3">9FUS</strain>
    </source>
</reference>